<reference evidence="1 2" key="1">
    <citation type="journal article" date="2018" name="Front. Plant Sci.">
        <title>Red Clover (Trifolium pratense) and Zigzag Clover (T. medium) - A Picture of Genomic Similarities and Differences.</title>
        <authorList>
            <person name="Dluhosova J."/>
            <person name="Istvanek J."/>
            <person name="Nedelnik J."/>
            <person name="Repkova J."/>
        </authorList>
    </citation>
    <scope>NUCLEOTIDE SEQUENCE [LARGE SCALE GENOMIC DNA]</scope>
    <source>
        <strain evidence="2">cv. 10/8</strain>
        <tissue evidence="1">Leaf</tissue>
    </source>
</reference>
<comment type="caution">
    <text evidence="1">The sequence shown here is derived from an EMBL/GenBank/DDBJ whole genome shotgun (WGS) entry which is preliminary data.</text>
</comment>
<keyword evidence="2" id="KW-1185">Reference proteome</keyword>
<dbReference type="Proteomes" id="UP000265520">
    <property type="component" value="Unassembled WGS sequence"/>
</dbReference>
<evidence type="ECO:0000313" key="2">
    <source>
        <dbReference type="Proteomes" id="UP000265520"/>
    </source>
</evidence>
<organism evidence="1 2">
    <name type="scientific">Trifolium medium</name>
    <dbReference type="NCBI Taxonomy" id="97028"/>
    <lineage>
        <taxon>Eukaryota</taxon>
        <taxon>Viridiplantae</taxon>
        <taxon>Streptophyta</taxon>
        <taxon>Embryophyta</taxon>
        <taxon>Tracheophyta</taxon>
        <taxon>Spermatophyta</taxon>
        <taxon>Magnoliopsida</taxon>
        <taxon>eudicotyledons</taxon>
        <taxon>Gunneridae</taxon>
        <taxon>Pentapetalae</taxon>
        <taxon>rosids</taxon>
        <taxon>fabids</taxon>
        <taxon>Fabales</taxon>
        <taxon>Fabaceae</taxon>
        <taxon>Papilionoideae</taxon>
        <taxon>50 kb inversion clade</taxon>
        <taxon>NPAAA clade</taxon>
        <taxon>Hologalegina</taxon>
        <taxon>IRL clade</taxon>
        <taxon>Trifolieae</taxon>
        <taxon>Trifolium</taxon>
    </lineage>
</organism>
<proteinExistence type="predicted"/>
<dbReference type="EMBL" id="LXQA011375614">
    <property type="protein sequence ID" value="MCI95093.1"/>
    <property type="molecule type" value="Genomic_DNA"/>
</dbReference>
<accession>A0A392W5R2</accession>
<dbReference type="AlphaFoldDB" id="A0A392W5R2"/>
<evidence type="ECO:0000313" key="1">
    <source>
        <dbReference type="EMBL" id="MCI95093.1"/>
    </source>
</evidence>
<feature type="non-terminal residue" evidence="1">
    <location>
        <position position="32"/>
    </location>
</feature>
<sequence>MASQIALQLVRQVETIDATIEQNKAEVDFDET</sequence>
<protein>
    <submittedName>
        <fullName evidence="1">Uncharacterized protein</fullName>
    </submittedName>
</protein>
<name>A0A392W5R2_9FABA</name>